<dbReference type="EMBL" id="BARS01016379">
    <property type="protein sequence ID" value="GAF86837.1"/>
    <property type="molecule type" value="Genomic_DNA"/>
</dbReference>
<comment type="caution">
    <text evidence="1">The sequence shown here is derived from an EMBL/GenBank/DDBJ whole genome shotgun (WGS) entry which is preliminary data.</text>
</comment>
<dbReference type="AlphaFoldDB" id="X0TF91"/>
<protein>
    <submittedName>
        <fullName evidence="1">Uncharacterized protein</fullName>
    </submittedName>
</protein>
<feature type="non-terminal residue" evidence="1">
    <location>
        <position position="97"/>
    </location>
</feature>
<name>X0TF91_9ZZZZ</name>
<proteinExistence type="predicted"/>
<evidence type="ECO:0000313" key="1">
    <source>
        <dbReference type="EMBL" id="GAF86837.1"/>
    </source>
</evidence>
<gene>
    <name evidence="1" type="ORF">S01H1_26962</name>
</gene>
<accession>X0TF91</accession>
<organism evidence="1">
    <name type="scientific">marine sediment metagenome</name>
    <dbReference type="NCBI Taxonomy" id="412755"/>
    <lineage>
        <taxon>unclassified sequences</taxon>
        <taxon>metagenomes</taxon>
        <taxon>ecological metagenomes</taxon>
    </lineage>
</organism>
<reference evidence="1" key="1">
    <citation type="journal article" date="2014" name="Front. Microbiol.">
        <title>High frequency of phylogenetically diverse reductive dehalogenase-homologous genes in deep subseafloor sedimentary metagenomes.</title>
        <authorList>
            <person name="Kawai M."/>
            <person name="Futagami T."/>
            <person name="Toyoda A."/>
            <person name="Takaki Y."/>
            <person name="Nishi S."/>
            <person name="Hori S."/>
            <person name="Arai W."/>
            <person name="Tsubouchi T."/>
            <person name="Morono Y."/>
            <person name="Uchiyama I."/>
            <person name="Ito T."/>
            <person name="Fujiyama A."/>
            <person name="Inagaki F."/>
            <person name="Takami H."/>
        </authorList>
    </citation>
    <scope>NUCLEOTIDE SEQUENCE</scope>
    <source>
        <strain evidence="1">Expedition CK06-06</strain>
    </source>
</reference>
<sequence length="97" mass="11471">MEDQETLKFRSNMVWFNNFFGGVKQLFDLVYDHISNDFVSSEFELKSTNYHFPRQNYSPSIPPYYVLMVPGIKWAMQLILIVDEDLISQSSYFSVEP</sequence>